<dbReference type="AlphaFoldDB" id="A0A9W8MBJ4"/>
<dbReference type="InterPro" id="IPR032675">
    <property type="entry name" value="LRR_dom_sf"/>
</dbReference>
<dbReference type="OrthoDB" id="2269034at2759"/>
<sequence>MPKEELEGICSSEEMMKSSRTEESTSDAPNFAGRLAPELWVAIFLAVVDITAQEGSRSLTMSKYHPAVIISHVSQQWRDLSLHTPALWKRIYIHIPPYLQPPKVHDPSSAVDSFFNRVSIWKRKVDQLKELAQTWIARSGNHPLSIIFDEHTAKYPKNSSDTWKPESFHADMFHLDGLIDVLCRSSSQWNDVYLGLSLTHLRHPAFRLLCVPVQSDPGVLRKVHMCIEVEEMLVSPEEWQQVFPRATAGGSILTTPSLRSLEIGPMELFSGSASSIAWEDLTDLILYGSQDVGMMDLVQILLQCRALRKCKLDVTAQCFLLRTSEDCPGPYVDLPLLEEMTVCIPYHLPPSFPSRLLLPSLRKLTLNDFYGRRTEPLDERYSGVARFVEQFGNQLTHVSLHYLTLTQSALHYCLRHLPHVVHLELLGTSYIVAPEERAVLSGDLMRALTPRFDESGRYIRDSCLCPGVEEFVCLPSPKTLDEEAFLDFIAARRAGDQSSEDGLARLQSVSMSLWGYDFETVDVMVELQMRGVELKDFVFLA</sequence>
<protein>
    <recommendedName>
        <fullName evidence="4">F-box domain-containing protein</fullName>
    </recommendedName>
</protein>
<feature type="region of interest" description="Disordered" evidence="1">
    <location>
        <begin position="1"/>
        <end position="29"/>
    </location>
</feature>
<proteinExistence type="predicted"/>
<keyword evidence="3" id="KW-1185">Reference proteome</keyword>
<name>A0A9W8MBJ4_9AGAR</name>
<feature type="non-terminal residue" evidence="2">
    <location>
        <position position="541"/>
    </location>
</feature>
<dbReference type="EMBL" id="JANBPK010001430">
    <property type="protein sequence ID" value="KAJ2923078.1"/>
    <property type="molecule type" value="Genomic_DNA"/>
</dbReference>
<organism evidence="2 3">
    <name type="scientific">Candolleomyces eurysporus</name>
    <dbReference type="NCBI Taxonomy" id="2828524"/>
    <lineage>
        <taxon>Eukaryota</taxon>
        <taxon>Fungi</taxon>
        <taxon>Dikarya</taxon>
        <taxon>Basidiomycota</taxon>
        <taxon>Agaricomycotina</taxon>
        <taxon>Agaricomycetes</taxon>
        <taxon>Agaricomycetidae</taxon>
        <taxon>Agaricales</taxon>
        <taxon>Agaricineae</taxon>
        <taxon>Psathyrellaceae</taxon>
        <taxon>Candolleomyces</taxon>
    </lineage>
</organism>
<accession>A0A9W8MBJ4</accession>
<feature type="compositionally biased region" description="Basic and acidic residues" evidence="1">
    <location>
        <begin position="14"/>
        <end position="23"/>
    </location>
</feature>
<evidence type="ECO:0008006" key="4">
    <source>
        <dbReference type="Google" id="ProtNLM"/>
    </source>
</evidence>
<comment type="caution">
    <text evidence="2">The sequence shown here is derived from an EMBL/GenBank/DDBJ whole genome shotgun (WGS) entry which is preliminary data.</text>
</comment>
<evidence type="ECO:0000313" key="2">
    <source>
        <dbReference type="EMBL" id="KAJ2923078.1"/>
    </source>
</evidence>
<gene>
    <name evidence="2" type="ORF">H1R20_g14018</name>
</gene>
<reference evidence="2" key="1">
    <citation type="submission" date="2022-06" db="EMBL/GenBank/DDBJ databases">
        <title>Genome Sequence of Candolleomyces eurysporus.</title>
        <authorList>
            <person name="Buettner E."/>
        </authorList>
    </citation>
    <scope>NUCLEOTIDE SEQUENCE</scope>
    <source>
        <strain evidence="2">VTCC 930004</strain>
    </source>
</reference>
<dbReference type="Proteomes" id="UP001140091">
    <property type="component" value="Unassembled WGS sequence"/>
</dbReference>
<evidence type="ECO:0000256" key="1">
    <source>
        <dbReference type="SAM" id="MobiDB-lite"/>
    </source>
</evidence>
<dbReference type="Gene3D" id="3.80.10.10">
    <property type="entry name" value="Ribonuclease Inhibitor"/>
    <property type="match status" value="1"/>
</dbReference>
<evidence type="ECO:0000313" key="3">
    <source>
        <dbReference type="Proteomes" id="UP001140091"/>
    </source>
</evidence>